<organism evidence="1 2">
    <name type="scientific">Limnobacter litoralis</name>
    <dbReference type="NCBI Taxonomy" id="481366"/>
    <lineage>
        <taxon>Bacteria</taxon>
        <taxon>Pseudomonadati</taxon>
        <taxon>Pseudomonadota</taxon>
        <taxon>Betaproteobacteria</taxon>
        <taxon>Burkholderiales</taxon>
        <taxon>Burkholderiaceae</taxon>
        <taxon>Limnobacter</taxon>
    </lineage>
</organism>
<protein>
    <submittedName>
        <fullName evidence="1">Uncharacterized protein</fullName>
    </submittedName>
</protein>
<sequence length="78" mass="8865">MNGFIQHWATAAQWSLKNWLKTNRGDEPLRDQLTYPLFEGKVSLSFSEYTEEYVPQNQIGSGLGAVKQGYNLVANKKT</sequence>
<keyword evidence="2" id="KW-1185">Reference proteome</keyword>
<dbReference type="Proteomes" id="UP001156664">
    <property type="component" value="Unassembled WGS sequence"/>
</dbReference>
<evidence type="ECO:0000313" key="2">
    <source>
        <dbReference type="Proteomes" id="UP001156664"/>
    </source>
</evidence>
<reference evidence="2" key="1">
    <citation type="journal article" date="2019" name="Int. J. Syst. Evol. Microbiol.">
        <title>The Global Catalogue of Microorganisms (GCM) 10K type strain sequencing project: providing services to taxonomists for standard genome sequencing and annotation.</title>
        <authorList>
            <consortium name="The Broad Institute Genomics Platform"/>
            <consortium name="The Broad Institute Genome Sequencing Center for Infectious Disease"/>
            <person name="Wu L."/>
            <person name="Ma J."/>
        </authorList>
    </citation>
    <scope>NUCLEOTIDE SEQUENCE [LARGE SCALE GENOMIC DNA]</scope>
    <source>
        <strain evidence="2">NBRC 105857</strain>
    </source>
</reference>
<name>A0ABQ5YR27_9BURK</name>
<proteinExistence type="predicted"/>
<dbReference type="SUPFAM" id="SSF141452">
    <property type="entry name" value="Hcp1-like"/>
    <property type="match status" value="1"/>
</dbReference>
<comment type="caution">
    <text evidence="1">The sequence shown here is derived from an EMBL/GenBank/DDBJ whole genome shotgun (WGS) entry which is preliminary data.</text>
</comment>
<evidence type="ECO:0000313" key="1">
    <source>
        <dbReference type="EMBL" id="GLR26978.1"/>
    </source>
</evidence>
<dbReference type="EMBL" id="BSOJ01000021">
    <property type="protein sequence ID" value="GLR26978.1"/>
    <property type="molecule type" value="Genomic_DNA"/>
</dbReference>
<dbReference type="InterPro" id="IPR036624">
    <property type="entry name" value="Hcp1-lik_sf"/>
</dbReference>
<accession>A0ABQ5YR27</accession>
<gene>
    <name evidence="1" type="ORF">GCM10007875_20680</name>
</gene>